<dbReference type="InterPro" id="IPR017871">
    <property type="entry name" value="ABC_transporter-like_CS"/>
</dbReference>
<dbReference type="InterPro" id="IPR011918">
    <property type="entry name" value="ABC_MsbA_ATP-bd"/>
</dbReference>
<keyword evidence="11" id="KW-1185">Reference proteome</keyword>
<comment type="caution">
    <text evidence="10">The sequence shown here is derived from an EMBL/GenBank/DDBJ whole genome shotgun (WGS) entry which is preliminary data.</text>
</comment>
<evidence type="ECO:0000256" key="5">
    <source>
        <dbReference type="ARBA" id="ARBA00022989"/>
    </source>
</evidence>
<dbReference type="SUPFAM" id="SSF52540">
    <property type="entry name" value="P-loop containing nucleoside triphosphate hydrolases"/>
    <property type="match status" value="1"/>
</dbReference>
<dbReference type="SMART" id="SM00382">
    <property type="entry name" value="AAA"/>
    <property type="match status" value="1"/>
</dbReference>
<dbReference type="PANTHER" id="PTHR43394:SF1">
    <property type="entry name" value="ATP-BINDING CASSETTE SUB-FAMILY B MEMBER 10, MITOCHONDRIAL"/>
    <property type="match status" value="1"/>
</dbReference>
<keyword evidence="2 7" id="KW-0812">Transmembrane</keyword>
<name>A0ABS7A3S5_9PROT</name>
<dbReference type="Proteomes" id="UP001196565">
    <property type="component" value="Unassembled WGS sequence"/>
</dbReference>
<keyword evidence="5 7" id="KW-1133">Transmembrane helix</keyword>
<evidence type="ECO:0000259" key="9">
    <source>
        <dbReference type="PROSITE" id="PS50929"/>
    </source>
</evidence>
<dbReference type="InterPro" id="IPR011527">
    <property type="entry name" value="ABC1_TM_dom"/>
</dbReference>
<gene>
    <name evidence="10" type="ORF">KPL78_03115</name>
</gene>
<dbReference type="PANTHER" id="PTHR43394">
    <property type="entry name" value="ATP-DEPENDENT PERMEASE MDL1, MITOCHONDRIAL"/>
    <property type="match status" value="1"/>
</dbReference>
<dbReference type="InterPro" id="IPR003593">
    <property type="entry name" value="AAA+_ATPase"/>
</dbReference>
<accession>A0ABS7A3S5</accession>
<dbReference type="NCBIfam" id="TIGR02204">
    <property type="entry name" value="MsbA_rel"/>
    <property type="match status" value="1"/>
</dbReference>
<dbReference type="InterPro" id="IPR003439">
    <property type="entry name" value="ABC_transporter-like_ATP-bd"/>
</dbReference>
<dbReference type="Gene3D" id="1.20.1560.10">
    <property type="entry name" value="ABC transporter type 1, transmembrane domain"/>
    <property type="match status" value="1"/>
</dbReference>
<protein>
    <submittedName>
        <fullName evidence="10">ATP-binding cassette domain-containing protein</fullName>
    </submittedName>
</protein>
<dbReference type="PROSITE" id="PS50893">
    <property type="entry name" value="ABC_TRANSPORTER_2"/>
    <property type="match status" value="1"/>
</dbReference>
<reference evidence="10 11" key="1">
    <citation type="submission" date="2021-07" db="EMBL/GenBank/DDBJ databases">
        <authorList>
            <person name="So Y."/>
        </authorList>
    </citation>
    <scope>NUCLEOTIDE SEQUENCE [LARGE SCALE GENOMIC DNA]</scope>
    <source>
        <strain evidence="10 11">HJA6</strain>
    </source>
</reference>
<evidence type="ECO:0000313" key="10">
    <source>
        <dbReference type="EMBL" id="MBW6396818.1"/>
    </source>
</evidence>
<dbReference type="PROSITE" id="PS50929">
    <property type="entry name" value="ABC_TM1F"/>
    <property type="match status" value="1"/>
</dbReference>
<evidence type="ECO:0000256" key="2">
    <source>
        <dbReference type="ARBA" id="ARBA00022692"/>
    </source>
</evidence>
<feature type="transmembrane region" description="Helical" evidence="7">
    <location>
        <begin position="246"/>
        <end position="264"/>
    </location>
</feature>
<dbReference type="Pfam" id="PF00664">
    <property type="entry name" value="ABC_membrane"/>
    <property type="match status" value="1"/>
</dbReference>
<sequence length="580" mass="61356">MRVGRISSLRLLLPFLRPYLGRALGAAVALLLAAGLTLAVGQGLRHIIDDGFRGGASALNQSAIIMGAIVATLGVATSCRYYLVTWLGERVAADLRRAVFDHLTRLDARYFETARTGDLMSRLTADVALLQSLIGSAISMGLRNALTGIGAFAMLVLTSAKLAGLMAVVVPLVVLPMVAFGRRERRLSRAAQERVADLAATAEEAINAMRIVQAFTHEEAERARYGAESERSVQAALRRVLTRTGLILSVVLLGFGAITFALWIGGHDVMAGRMTGGDLTAFVFYAVLLASAGATVSELWGEIQRAAAAADRLAEVLAVEPAIAAPPNPVPLPPPQGRVVFRDVTFRYPSRPEASALDHFSLTVEAGETVALVGPSGAGKTTVLTLLLRFYDPTAGAILLDGVEITQAAPEAVRGRIGLVPQDPAIFSATVAENIRYGRPEATEAELRDAAEAASALRFIEALPDGFDTHLGARGVTLSGGQRQRIAIARAILRDAPVLLLDEATSALDAESEHAVQQALARASRGRTTLVVAHRLATVRRADRIVVMEAGRIIATGTHEALLAQGGLYARLAALQFTDA</sequence>
<dbReference type="InterPro" id="IPR036640">
    <property type="entry name" value="ABC1_TM_sf"/>
</dbReference>
<feature type="domain" description="ABC transporter" evidence="8">
    <location>
        <begin position="339"/>
        <end position="575"/>
    </location>
</feature>
<evidence type="ECO:0000256" key="1">
    <source>
        <dbReference type="ARBA" id="ARBA00004651"/>
    </source>
</evidence>
<evidence type="ECO:0000313" key="11">
    <source>
        <dbReference type="Proteomes" id="UP001196565"/>
    </source>
</evidence>
<feature type="domain" description="ABC transmembrane type-1" evidence="9">
    <location>
        <begin position="24"/>
        <end position="305"/>
    </location>
</feature>
<feature type="transmembrane region" description="Helical" evidence="7">
    <location>
        <begin position="162"/>
        <end position="180"/>
    </location>
</feature>
<evidence type="ECO:0000256" key="3">
    <source>
        <dbReference type="ARBA" id="ARBA00022741"/>
    </source>
</evidence>
<keyword evidence="6 7" id="KW-0472">Membrane</keyword>
<dbReference type="Gene3D" id="3.40.50.300">
    <property type="entry name" value="P-loop containing nucleotide triphosphate hydrolases"/>
    <property type="match status" value="1"/>
</dbReference>
<evidence type="ECO:0000256" key="6">
    <source>
        <dbReference type="ARBA" id="ARBA00023136"/>
    </source>
</evidence>
<dbReference type="SUPFAM" id="SSF90123">
    <property type="entry name" value="ABC transporter transmembrane region"/>
    <property type="match status" value="1"/>
</dbReference>
<dbReference type="EMBL" id="JAHYBZ010000001">
    <property type="protein sequence ID" value="MBW6396818.1"/>
    <property type="molecule type" value="Genomic_DNA"/>
</dbReference>
<dbReference type="CDD" id="cd03249">
    <property type="entry name" value="ABC_MTABC3_MDL1_MDL2"/>
    <property type="match status" value="1"/>
</dbReference>
<feature type="transmembrane region" description="Helical" evidence="7">
    <location>
        <begin position="279"/>
        <end position="300"/>
    </location>
</feature>
<evidence type="ECO:0000259" key="8">
    <source>
        <dbReference type="PROSITE" id="PS50893"/>
    </source>
</evidence>
<keyword evidence="3" id="KW-0547">Nucleotide-binding</keyword>
<proteinExistence type="predicted"/>
<dbReference type="InterPro" id="IPR027417">
    <property type="entry name" value="P-loop_NTPase"/>
</dbReference>
<keyword evidence="4 10" id="KW-0067">ATP-binding</keyword>
<evidence type="ECO:0000256" key="7">
    <source>
        <dbReference type="SAM" id="Phobius"/>
    </source>
</evidence>
<feature type="transmembrane region" description="Helical" evidence="7">
    <location>
        <begin position="63"/>
        <end position="83"/>
    </location>
</feature>
<dbReference type="GO" id="GO:0005524">
    <property type="term" value="F:ATP binding"/>
    <property type="evidence" value="ECO:0007669"/>
    <property type="project" value="UniProtKB-KW"/>
</dbReference>
<feature type="transmembrane region" description="Helical" evidence="7">
    <location>
        <begin position="123"/>
        <end position="142"/>
    </location>
</feature>
<dbReference type="PROSITE" id="PS00211">
    <property type="entry name" value="ABC_TRANSPORTER_1"/>
    <property type="match status" value="1"/>
</dbReference>
<comment type="subcellular location">
    <subcellularLocation>
        <location evidence="1">Cell membrane</location>
        <topology evidence="1">Multi-pass membrane protein</topology>
    </subcellularLocation>
</comment>
<evidence type="ECO:0000256" key="4">
    <source>
        <dbReference type="ARBA" id="ARBA00022840"/>
    </source>
</evidence>
<dbReference type="InterPro" id="IPR039421">
    <property type="entry name" value="Type_1_exporter"/>
</dbReference>
<organism evidence="10 11">
    <name type="scientific">Roseomonas alba</name>
    <dbReference type="NCBI Taxonomy" id="2846776"/>
    <lineage>
        <taxon>Bacteria</taxon>
        <taxon>Pseudomonadati</taxon>
        <taxon>Pseudomonadota</taxon>
        <taxon>Alphaproteobacteria</taxon>
        <taxon>Acetobacterales</taxon>
        <taxon>Roseomonadaceae</taxon>
        <taxon>Roseomonas</taxon>
    </lineage>
</organism>
<dbReference type="Pfam" id="PF00005">
    <property type="entry name" value="ABC_tran"/>
    <property type="match status" value="1"/>
</dbReference>
<dbReference type="CDD" id="cd18575">
    <property type="entry name" value="ABC_6TM_bac_exporter_ABCB8_10_like"/>
    <property type="match status" value="1"/>
</dbReference>